<name>A0A7S1B0Q8_NOCSC</name>
<dbReference type="PANTHER" id="PTHR22950:SF461">
    <property type="entry name" value="AMINO ACID TRANSPORTER TRANSMEMBRANE DOMAIN-CONTAINING PROTEIN"/>
    <property type="match status" value="1"/>
</dbReference>
<sequence length="473" mass="51327">MDPNIPYCVVRDLNVLLNVSLRDVVQPLLGVQKHEEFGIFSDEDACLEVPDDTVPDGSISDDPTCAVQTEIQNESDAVAQRHDHKLSRPEAAFTICSLLLNYGILTVPSMYSLNGLIAVVPAIIAPTMCTMTVSLLDEVLQALEAQGTPQPGYQEIGRLVGGKFLGGLMIVTNFCEVYTYPVGNVLVVVHTLASTFPWLTKNRVLFGSCCFGVLQTAVSEKSYAYVNMASSVVVFLLIFVVIMSGVALPGRADDTHFIENDGYHLPSALSLFVFGIVVHPMLPSIRSNMKDPTVLNSVVRGSMLVWTVTSLTFGIAVYYLFGHSTQTVATANVGHDIFLRPVDGMRPYSLATAALVLIRCQFSMVTPIRPMMGYVASLMGSTAVVEAGGKQAVLPSIPVMSAVFLGAYLLMDYLALLEVFCGAITQTLNAFIFPGLAHVVVCKPKGWARFLSWFSIFFGFFMATAVLLQQCCL</sequence>
<evidence type="ECO:0000256" key="1">
    <source>
        <dbReference type="ARBA" id="ARBA00004141"/>
    </source>
</evidence>
<feature type="domain" description="Amino acid transporter transmembrane" evidence="6">
    <location>
        <begin position="85"/>
        <end position="467"/>
    </location>
</feature>
<dbReference type="InterPro" id="IPR013057">
    <property type="entry name" value="AA_transpt_TM"/>
</dbReference>
<organism evidence="7">
    <name type="scientific">Noctiluca scintillans</name>
    <name type="common">Sea sparkle</name>
    <name type="synonym">Red tide dinoflagellate</name>
    <dbReference type="NCBI Taxonomy" id="2966"/>
    <lineage>
        <taxon>Eukaryota</taxon>
        <taxon>Sar</taxon>
        <taxon>Alveolata</taxon>
        <taxon>Dinophyceae</taxon>
        <taxon>Noctilucales</taxon>
        <taxon>Noctilucaceae</taxon>
        <taxon>Noctiluca</taxon>
    </lineage>
</organism>
<keyword evidence="4 5" id="KW-0472">Membrane</keyword>
<dbReference type="EMBL" id="HBFQ01063460">
    <property type="protein sequence ID" value="CAD8870552.1"/>
    <property type="molecule type" value="Transcribed_RNA"/>
</dbReference>
<evidence type="ECO:0000313" key="7">
    <source>
        <dbReference type="EMBL" id="CAD8870552.1"/>
    </source>
</evidence>
<feature type="transmembrane region" description="Helical" evidence="5">
    <location>
        <begin position="263"/>
        <end position="282"/>
    </location>
</feature>
<accession>A0A7S1B0Q8</accession>
<feature type="transmembrane region" description="Helical" evidence="5">
    <location>
        <begin position="392"/>
        <end position="411"/>
    </location>
</feature>
<protein>
    <recommendedName>
        <fullName evidence="6">Amino acid transporter transmembrane domain-containing protein</fullName>
    </recommendedName>
</protein>
<comment type="subcellular location">
    <subcellularLocation>
        <location evidence="1">Membrane</location>
        <topology evidence="1">Multi-pass membrane protein</topology>
    </subcellularLocation>
</comment>
<reference evidence="7" key="1">
    <citation type="submission" date="2021-01" db="EMBL/GenBank/DDBJ databases">
        <authorList>
            <person name="Corre E."/>
            <person name="Pelletier E."/>
            <person name="Niang G."/>
            <person name="Scheremetjew M."/>
            <person name="Finn R."/>
            <person name="Kale V."/>
            <person name="Holt S."/>
            <person name="Cochrane G."/>
            <person name="Meng A."/>
            <person name="Brown T."/>
            <person name="Cohen L."/>
        </authorList>
    </citation>
    <scope>NUCLEOTIDE SEQUENCE</scope>
</reference>
<evidence type="ECO:0000256" key="3">
    <source>
        <dbReference type="ARBA" id="ARBA00022989"/>
    </source>
</evidence>
<feature type="transmembrane region" description="Helical" evidence="5">
    <location>
        <begin position="303"/>
        <end position="321"/>
    </location>
</feature>
<dbReference type="PANTHER" id="PTHR22950">
    <property type="entry name" value="AMINO ACID TRANSPORTER"/>
    <property type="match status" value="1"/>
</dbReference>
<gene>
    <name evidence="7" type="ORF">NSCI0253_LOCUS44909</name>
</gene>
<evidence type="ECO:0000256" key="2">
    <source>
        <dbReference type="ARBA" id="ARBA00022692"/>
    </source>
</evidence>
<evidence type="ECO:0000259" key="6">
    <source>
        <dbReference type="Pfam" id="PF01490"/>
    </source>
</evidence>
<keyword evidence="3 5" id="KW-1133">Transmembrane helix</keyword>
<feature type="transmembrane region" description="Helical" evidence="5">
    <location>
        <begin position="450"/>
        <end position="468"/>
    </location>
</feature>
<evidence type="ECO:0000256" key="5">
    <source>
        <dbReference type="SAM" id="Phobius"/>
    </source>
</evidence>
<feature type="transmembrane region" description="Helical" evidence="5">
    <location>
        <begin position="224"/>
        <end position="243"/>
    </location>
</feature>
<dbReference type="AlphaFoldDB" id="A0A7S1B0Q8"/>
<dbReference type="Pfam" id="PF01490">
    <property type="entry name" value="Aa_trans"/>
    <property type="match status" value="1"/>
</dbReference>
<keyword evidence="2 5" id="KW-0812">Transmembrane</keyword>
<dbReference type="GO" id="GO:0016020">
    <property type="term" value="C:membrane"/>
    <property type="evidence" value="ECO:0007669"/>
    <property type="project" value="UniProtKB-SubCell"/>
</dbReference>
<evidence type="ECO:0000256" key="4">
    <source>
        <dbReference type="ARBA" id="ARBA00023136"/>
    </source>
</evidence>
<feature type="transmembrane region" description="Helical" evidence="5">
    <location>
        <begin position="417"/>
        <end position="441"/>
    </location>
</feature>
<proteinExistence type="predicted"/>
<dbReference type="GO" id="GO:0015179">
    <property type="term" value="F:L-amino acid transmembrane transporter activity"/>
    <property type="evidence" value="ECO:0007669"/>
    <property type="project" value="TreeGrafter"/>
</dbReference>